<dbReference type="GO" id="GO:0009055">
    <property type="term" value="F:electron transfer activity"/>
    <property type="evidence" value="ECO:0007669"/>
    <property type="project" value="UniProtKB-UniRule"/>
</dbReference>
<dbReference type="PATRIC" id="fig|946483.4.peg.463"/>
<dbReference type="STRING" id="946483.Cenrod_0461"/>
<dbReference type="Gene3D" id="1.20.1550.10">
    <property type="entry name" value="DsbB-like"/>
    <property type="match status" value="1"/>
</dbReference>
<name>U5N8I1_9BURK</name>
<evidence type="ECO:0000256" key="9">
    <source>
        <dbReference type="ARBA" id="ARBA00023002"/>
    </source>
</evidence>
<sequence length="191" mass="21042">MFDFARAIYLYRRFLAWFSGRAVFAFVGIACVMMVSYGVYLQHQTGVEPCPMCIVQRYALLALALVAGLAALVRRRVVHGVCATLLLMFALFGAVVAARQSWIQWYPPLEGSCGRDWYSQITNLPLGKALPMFFDATGDCSSSDWVFLGGTIANWTFLCFSLFAVLSIRELFALRQSVPAASPASPSCPSP</sequence>
<evidence type="ECO:0000256" key="14">
    <source>
        <dbReference type="HAMAP-Rule" id="MF_00286"/>
    </source>
</evidence>
<feature type="topological domain" description="Cytoplasmic" evidence="14">
    <location>
        <begin position="174"/>
        <end position="191"/>
    </location>
</feature>
<dbReference type="GO" id="GO:0006457">
    <property type="term" value="P:protein folding"/>
    <property type="evidence" value="ECO:0007669"/>
    <property type="project" value="InterPro"/>
</dbReference>
<comment type="function">
    <text evidence="14">Required for disulfide bond formation in some periplasmic proteins. Acts by oxidizing the DsbA protein.</text>
</comment>
<dbReference type="Proteomes" id="UP000017184">
    <property type="component" value="Chromosome"/>
</dbReference>
<reference evidence="16" key="1">
    <citation type="journal article" date="2013" name="Genome Biol.">
        <title>Genomic analysis reveals key aspects of prokaryotic symbiosis in the phototrophic consortium "Chlorochromatium aggregatum".</title>
        <authorList>
            <person name="Liu Z."/>
            <person name="Muller J."/>
            <person name="Li T."/>
            <person name="Alvey R.M."/>
            <person name="Vogl K."/>
            <person name="Frigaard N.U."/>
            <person name="Rockwell N.C."/>
            <person name="Boyd E.S."/>
            <person name="Tomsho L.P."/>
            <person name="Schuster S.C."/>
            <person name="Henke P."/>
            <person name="Rohde M."/>
            <person name="Overmann J."/>
            <person name="Bryant D.A."/>
        </authorList>
    </citation>
    <scope>NUCLEOTIDE SEQUENCE [LARGE SCALE GENOMIC DNA]</scope>
    <source>
        <strain evidence="16">CR</strain>
    </source>
</reference>
<evidence type="ECO:0000256" key="3">
    <source>
        <dbReference type="ARBA" id="ARBA00022448"/>
    </source>
</evidence>
<comment type="caution">
    <text evidence="14">Lacks conserved residue(s) required for the propagation of feature annotation.</text>
</comment>
<gene>
    <name evidence="14 16" type="primary">dsbB</name>
    <name evidence="16" type="ORF">Cenrod_0461</name>
</gene>
<dbReference type="InterPro" id="IPR050183">
    <property type="entry name" value="DsbB"/>
</dbReference>
<dbReference type="Pfam" id="PF02600">
    <property type="entry name" value="DsbB"/>
    <property type="match status" value="1"/>
</dbReference>
<evidence type="ECO:0000313" key="17">
    <source>
        <dbReference type="Proteomes" id="UP000017184"/>
    </source>
</evidence>
<dbReference type="EMBL" id="CP004885">
    <property type="protein sequence ID" value="AGX86578.1"/>
    <property type="molecule type" value="Genomic_DNA"/>
</dbReference>
<organism evidence="16 17">
    <name type="scientific">Candidatus Symbiobacter mobilis CR</name>
    <dbReference type="NCBI Taxonomy" id="946483"/>
    <lineage>
        <taxon>Bacteria</taxon>
        <taxon>Pseudomonadati</taxon>
        <taxon>Pseudomonadota</taxon>
        <taxon>Betaproteobacteria</taxon>
        <taxon>Burkholderiales</taxon>
        <taxon>Comamonadaceae</taxon>
    </lineage>
</organism>
<dbReference type="KEGG" id="cbx:Cenrod_0461"/>
<evidence type="ECO:0000256" key="12">
    <source>
        <dbReference type="ARBA" id="ARBA00023186"/>
    </source>
</evidence>
<keyword evidence="3 14" id="KW-0813">Transport</keyword>
<dbReference type="HOGENOM" id="CLU_098660_1_1_4"/>
<evidence type="ECO:0000256" key="10">
    <source>
        <dbReference type="ARBA" id="ARBA00023136"/>
    </source>
</evidence>
<keyword evidence="8 14" id="KW-1133">Transmembrane helix</keyword>
<keyword evidence="12 14" id="KW-0143">Chaperone</keyword>
<evidence type="ECO:0000256" key="6">
    <source>
        <dbReference type="ARBA" id="ARBA00022692"/>
    </source>
</evidence>
<dbReference type="PANTHER" id="PTHR36570:SF3">
    <property type="entry name" value="DISULFIDE BOND FORMATION PROTEIN B"/>
    <property type="match status" value="1"/>
</dbReference>
<feature type="transmembrane region" description="Helical" evidence="15">
    <location>
        <begin position="54"/>
        <end position="73"/>
    </location>
</feature>
<dbReference type="eggNOG" id="COG1495">
    <property type="taxonomic scope" value="Bacteria"/>
</dbReference>
<accession>U5N8I1</accession>
<comment type="similarity">
    <text evidence="2 14">Belongs to the DsbB family.</text>
</comment>
<comment type="subcellular location">
    <subcellularLocation>
        <location evidence="1">Cell inner membrane</location>
        <topology evidence="1">Multi-pass membrane protein</topology>
    </subcellularLocation>
    <subcellularLocation>
        <location evidence="14">Cell membrane</location>
        <topology evidence="14">Multi-pass membrane protein</topology>
    </subcellularLocation>
</comment>
<keyword evidence="5" id="KW-0997">Cell inner membrane</keyword>
<dbReference type="InterPro" id="IPR023380">
    <property type="entry name" value="DsbB-like_sf"/>
</dbReference>
<keyword evidence="13 14" id="KW-0676">Redox-active center</keyword>
<keyword evidence="9 14" id="KW-0560">Oxidoreductase</keyword>
<evidence type="ECO:0000256" key="11">
    <source>
        <dbReference type="ARBA" id="ARBA00023157"/>
    </source>
</evidence>
<evidence type="ECO:0000256" key="8">
    <source>
        <dbReference type="ARBA" id="ARBA00022989"/>
    </source>
</evidence>
<dbReference type="InterPro" id="IPR003752">
    <property type="entry name" value="DiS_bond_form_DsbB/BdbC"/>
</dbReference>
<dbReference type="InterPro" id="IPR022920">
    <property type="entry name" value="Disulphide_bond_form_DsbB"/>
</dbReference>
<keyword evidence="6 14" id="KW-0812">Transmembrane</keyword>
<evidence type="ECO:0000256" key="4">
    <source>
        <dbReference type="ARBA" id="ARBA00022475"/>
    </source>
</evidence>
<evidence type="ECO:0000256" key="13">
    <source>
        <dbReference type="ARBA" id="ARBA00023284"/>
    </source>
</evidence>
<evidence type="ECO:0000256" key="15">
    <source>
        <dbReference type="SAM" id="Phobius"/>
    </source>
</evidence>
<dbReference type="GO" id="GO:0015035">
    <property type="term" value="F:protein-disulfide reductase activity"/>
    <property type="evidence" value="ECO:0007669"/>
    <property type="project" value="UniProtKB-UniRule"/>
</dbReference>
<dbReference type="SUPFAM" id="SSF158442">
    <property type="entry name" value="DsbB-like"/>
    <property type="match status" value="1"/>
</dbReference>
<feature type="transmembrane region" description="Helical" evidence="15">
    <location>
        <begin position="21"/>
        <end position="42"/>
    </location>
</feature>
<keyword evidence="11 14" id="KW-1015">Disulfide bond</keyword>
<keyword evidence="7 14" id="KW-0249">Electron transport</keyword>
<protein>
    <recommendedName>
        <fullName evidence="14">Disulfide bond formation protein B</fullName>
    </recommendedName>
    <alternativeName>
        <fullName evidence="14">Disulfide oxidoreductase</fullName>
    </alternativeName>
</protein>
<keyword evidence="4 14" id="KW-1003">Cell membrane</keyword>
<keyword evidence="17" id="KW-1185">Reference proteome</keyword>
<dbReference type="PANTHER" id="PTHR36570">
    <property type="entry name" value="DISULFIDE BOND FORMATION PROTEIN B"/>
    <property type="match status" value="1"/>
</dbReference>
<feature type="topological domain" description="Cytoplasmic" evidence="14">
    <location>
        <begin position="1"/>
        <end position="23"/>
    </location>
</feature>
<evidence type="ECO:0000256" key="5">
    <source>
        <dbReference type="ARBA" id="ARBA00022519"/>
    </source>
</evidence>
<evidence type="ECO:0000313" key="16">
    <source>
        <dbReference type="EMBL" id="AGX86578.1"/>
    </source>
</evidence>
<evidence type="ECO:0000256" key="1">
    <source>
        <dbReference type="ARBA" id="ARBA00004429"/>
    </source>
</evidence>
<feature type="disulfide bond" description="Redox-active" evidence="14">
    <location>
        <begin position="50"/>
        <end position="53"/>
    </location>
</feature>
<dbReference type="GO" id="GO:0005886">
    <property type="term" value="C:plasma membrane"/>
    <property type="evidence" value="ECO:0007669"/>
    <property type="project" value="UniProtKB-SubCell"/>
</dbReference>
<feature type="topological domain" description="Periplasmic" evidence="14">
    <location>
        <begin position="41"/>
        <end position="58"/>
    </location>
</feature>
<proteinExistence type="inferred from homology"/>
<feature type="transmembrane region" description="Helical" evidence="15">
    <location>
        <begin position="145"/>
        <end position="166"/>
    </location>
</feature>
<feature type="transmembrane region" description="Helical" evidence="15">
    <location>
        <begin position="80"/>
        <end position="98"/>
    </location>
</feature>
<dbReference type="AlphaFoldDB" id="U5N8I1"/>
<dbReference type="HAMAP" id="MF_00286">
    <property type="entry name" value="DsbB"/>
    <property type="match status" value="1"/>
</dbReference>
<evidence type="ECO:0000256" key="2">
    <source>
        <dbReference type="ARBA" id="ARBA00008823"/>
    </source>
</evidence>
<keyword evidence="10 14" id="KW-0472">Membrane</keyword>
<evidence type="ECO:0000256" key="7">
    <source>
        <dbReference type="ARBA" id="ARBA00022982"/>
    </source>
</evidence>